<dbReference type="PANTHER" id="PTHR33495">
    <property type="entry name" value="ANTI-SIGMA FACTOR ANTAGONIST TM_1081-RELATED-RELATED"/>
    <property type="match status" value="1"/>
</dbReference>
<dbReference type="GO" id="GO:0043856">
    <property type="term" value="F:anti-sigma factor antagonist activity"/>
    <property type="evidence" value="ECO:0007669"/>
    <property type="project" value="TreeGrafter"/>
</dbReference>
<dbReference type="InterPro" id="IPR058548">
    <property type="entry name" value="MlaB-like_STAS"/>
</dbReference>
<comment type="caution">
    <text evidence="2">The sequence shown here is derived from an EMBL/GenBank/DDBJ whole genome shotgun (WGS) entry which is preliminary data.</text>
</comment>
<dbReference type="RefSeq" id="WP_136731598.1">
    <property type="nucleotide sequence ID" value="NZ_SUMC01000252.1"/>
</dbReference>
<dbReference type="EMBL" id="SUMC01000252">
    <property type="protein sequence ID" value="TJZ93565.1"/>
    <property type="molecule type" value="Genomic_DNA"/>
</dbReference>
<dbReference type="Proteomes" id="UP000305778">
    <property type="component" value="Unassembled WGS sequence"/>
</dbReference>
<name>A0A4U0RE72_9ACTN</name>
<dbReference type="Pfam" id="PF13466">
    <property type="entry name" value="STAS_2"/>
    <property type="match status" value="1"/>
</dbReference>
<sequence length="126" mass="13448">MPVLPSFNLYRHDRGSHTTITLAGELDMDTAPPVCVMIQDCLRGGIRTIDIDLTLLTFCDVSGLNTFLAAAERTATAGGLLCLHHPHPMLTRLLGLTGTGFLVHGREAELRPLTDGLAVVSQALAS</sequence>
<evidence type="ECO:0000259" key="1">
    <source>
        <dbReference type="PROSITE" id="PS50801"/>
    </source>
</evidence>
<dbReference type="PANTHER" id="PTHR33495:SF2">
    <property type="entry name" value="ANTI-SIGMA FACTOR ANTAGONIST TM_1081-RELATED"/>
    <property type="match status" value="1"/>
</dbReference>
<dbReference type="InterPro" id="IPR036513">
    <property type="entry name" value="STAS_dom_sf"/>
</dbReference>
<dbReference type="OrthoDB" id="5188325at2"/>
<dbReference type="PROSITE" id="PS50801">
    <property type="entry name" value="STAS"/>
    <property type="match status" value="1"/>
</dbReference>
<gene>
    <name evidence="2" type="ORF">FCI23_54460</name>
</gene>
<dbReference type="InterPro" id="IPR002645">
    <property type="entry name" value="STAS_dom"/>
</dbReference>
<keyword evidence="3" id="KW-1185">Reference proteome</keyword>
<dbReference type="SUPFAM" id="SSF52091">
    <property type="entry name" value="SpoIIaa-like"/>
    <property type="match status" value="1"/>
</dbReference>
<dbReference type="Gene3D" id="3.30.750.24">
    <property type="entry name" value="STAS domain"/>
    <property type="match status" value="1"/>
</dbReference>
<reference evidence="2 3" key="1">
    <citation type="submission" date="2019-04" db="EMBL/GenBank/DDBJ databases">
        <title>Streptomyces oryziradicis sp. nov., a novel actinomycete isolated from rhizosphere soil of rice (Oryza sativa L.).</title>
        <authorList>
            <person name="Li C."/>
        </authorList>
    </citation>
    <scope>NUCLEOTIDE SEQUENCE [LARGE SCALE GENOMIC DNA]</scope>
    <source>
        <strain evidence="2 3">NEAU-C40</strain>
    </source>
</reference>
<organism evidence="2 3">
    <name type="scientific">Actinacidiphila oryziradicis</name>
    <dbReference type="NCBI Taxonomy" id="2571141"/>
    <lineage>
        <taxon>Bacteria</taxon>
        <taxon>Bacillati</taxon>
        <taxon>Actinomycetota</taxon>
        <taxon>Actinomycetes</taxon>
        <taxon>Kitasatosporales</taxon>
        <taxon>Streptomycetaceae</taxon>
        <taxon>Actinacidiphila</taxon>
    </lineage>
</organism>
<feature type="domain" description="STAS" evidence="1">
    <location>
        <begin position="20"/>
        <end position="126"/>
    </location>
</feature>
<accession>A0A4U0RE72</accession>
<dbReference type="AlphaFoldDB" id="A0A4U0RE72"/>
<dbReference type="CDD" id="cd07043">
    <property type="entry name" value="STAS_anti-anti-sigma_factors"/>
    <property type="match status" value="1"/>
</dbReference>
<proteinExistence type="predicted"/>
<protein>
    <submittedName>
        <fullName evidence="2">STAS domain-containing protein</fullName>
    </submittedName>
</protein>
<evidence type="ECO:0000313" key="3">
    <source>
        <dbReference type="Proteomes" id="UP000305778"/>
    </source>
</evidence>
<evidence type="ECO:0000313" key="2">
    <source>
        <dbReference type="EMBL" id="TJZ93565.1"/>
    </source>
</evidence>